<dbReference type="HOGENOM" id="CLU_2944345_0_0_1"/>
<keyword evidence="2" id="KW-1185">Reference proteome</keyword>
<sequence>MNDRVFQGGGKETKTKQAEIINNCISKATFPECLKSALVNYRPISLLPVLGKLFEKKINA</sequence>
<dbReference type="EMBL" id="CAQQ02126039">
    <property type="status" value="NOT_ANNOTATED_CDS"/>
    <property type="molecule type" value="Genomic_DNA"/>
</dbReference>
<dbReference type="AlphaFoldDB" id="T1GUY2"/>
<proteinExistence type="predicted"/>
<evidence type="ECO:0000313" key="1">
    <source>
        <dbReference type="EnsemblMetazoa" id="MESCA007554-PA"/>
    </source>
</evidence>
<dbReference type="EMBL" id="CAQQ02126040">
    <property type="status" value="NOT_ANNOTATED_CDS"/>
    <property type="molecule type" value="Genomic_DNA"/>
</dbReference>
<accession>T1GUY2</accession>
<reference evidence="1" key="2">
    <citation type="submission" date="2015-06" db="UniProtKB">
        <authorList>
            <consortium name="EnsemblMetazoa"/>
        </authorList>
    </citation>
    <scope>IDENTIFICATION</scope>
</reference>
<reference evidence="2" key="1">
    <citation type="submission" date="2013-02" db="EMBL/GenBank/DDBJ databases">
        <authorList>
            <person name="Hughes D."/>
        </authorList>
    </citation>
    <scope>NUCLEOTIDE SEQUENCE</scope>
    <source>
        <strain>Durham</strain>
        <strain evidence="2">NC isolate 2 -- Noor lab</strain>
    </source>
</reference>
<organism evidence="1 2">
    <name type="scientific">Megaselia scalaris</name>
    <name type="common">Humpbacked fly</name>
    <name type="synonym">Phora scalaris</name>
    <dbReference type="NCBI Taxonomy" id="36166"/>
    <lineage>
        <taxon>Eukaryota</taxon>
        <taxon>Metazoa</taxon>
        <taxon>Ecdysozoa</taxon>
        <taxon>Arthropoda</taxon>
        <taxon>Hexapoda</taxon>
        <taxon>Insecta</taxon>
        <taxon>Pterygota</taxon>
        <taxon>Neoptera</taxon>
        <taxon>Endopterygota</taxon>
        <taxon>Diptera</taxon>
        <taxon>Brachycera</taxon>
        <taxon>Muscomorpha</taxon>
        <taxon>Platypezoidea</taxon>
        <taxon>Phoridae</taxon>
        <taxon>Megaseliini</taxon>
        <taxon>Megaselia</taxon>
    </lineage>
</organism>
<name>T1GUY2_MEGSC</name>
<evidence type="ECO:0000313" key="2">
    <source>
        <dbReference type="Proteomes" id="UP000015102"/>
    </source>
</evidence>
<dbReference type="EnsemblMetazoa" id="MESCA007554-RA">
    <property type="protein sequence ID" value="MESCA007554-PA"/>
    <property type="gene ID" value="MESCA007554"/>
</dbReference>
<protein>
    <submittedName>
        <fullName evidence="1">Uncharacterized protein</fullName>
    </submittedName>
</protein>
<dbReference type="Proteomes" id="UP000015102">
    <property type="component" value="Unassembled WGS sequence"/>
</dbReference>